<reference evidence="2" key="1">
    <citation type="submission" date="2021-06" db="EMBL/GenBank/DDBJ databases">
        <title>Parelaphostrongylus tenuis whole genome reference sequence.</title>
        <authorList>
            <person name="Garwood T.J."/>
            <person name="Larsen P.A."/>
            <person name="Fountain-Jones N.M."/>
            <person name="Garbe J.R."/>
            <person name="Macchietto M.G."/>
            <person name="Kania S.A."/>
            <person name="Gerhold R.W."/>
            <person name="Richards J.E."/>
            <person name="Wolf T.M."/>
        </authorList>
    </citation>
    <scope>NUCLEOTIDE SEQUENCE</scope>
    <source>
        <strain evidence="2">MNPRO001-30</strain>
        <tissue evidence="2">Meninges</tissue>
    </source>
</reference>
<proteinExistence type="predicted"/>
<name>A0AAD5QRP3_PARTN</name>
<gene>
    <name evidence="2" type="ORF">KIN20_021593</name>
</gene>
<protein>
    <submittedName>
        <fullName evidence="2">Uncharacterized protein</fullName>
    </submittedName>
</protein>
<comment type="caution">
    <text evidence="2">The sequence shown here is derived from an EMBL/GenBank/DDBJ whole genome shotgun (WGS) entry which is preliminary data.</text>
</comment>
<organism evidence="2 3">
    <name type="scientific">Parelaphostrongylus tenuis</name>
    <name type="common">Meningeal worm</name>
    <dbReference type="NCBI Taxonomy" id="148309"/>
    <lineage>
        <taxon>Eukaryota</taxon>
        <taxon>Metazoa</taxon>
        <taxon>Ecdysozoa</taxon>
        <taxon>Nematoda</taxon>
        <taxon>Chromadorea</taxon>
        <taxon>Rhabditida</taxon>
        <taxon>Rhabditina</taxon>
        <taxon>Rhabditomorpha</taxon>
        <taxon>Strongyloidea</taxon>
        <taxon>Metastrongylidae</taxon>
        <taxon>Parelaphostrongylus</taxon>
    </lineage>
</organism>
<accession>A0AAD5QRP3</accession>
<feature type="chain" id="PRO_5042219978" evidence="1">
    <location>
        <begin position="22"/>
        <end position="74"/>
    </location>
</feature>
<evidence type="ECO:0000313" key="2">
    <source>
        <dbReference type="EMBL" id="KAJ1362158.1"/>
    </source>
</evidence>
<dbReference type="EMBL" id="JAHQIW010004387">
    <property type="protein sequence ID" value="KAJ1362158.1"/>
    <property type="molecule type" value="Genomic_DNA"/>
</dbReference>
<sequence length="74" mass="8664">MEKHSMRMNTFITLLIHVATSIQTPALGQPRSKFFRRHFLPMNYGRLGQQRKFSKHQKGVPASRKIQAMKLQKV</sequence>
<evidence type="ECO:0000256" key="1">
    <source>
        <dbReference type="SAM" id="SignalP"/>
    </source>
</evidence>
<dbReference type="AlphaFoldDB" id="A0AAD5QRP3"/>
<keyword evidence="3" id="KW-1185">Reference proteome</keyword>
<evidence type="ECO:0000313" key="3">
    <source>
        <dbReference type="Proteomes" id="UP001196413"/>
    </source>
</evidence>
<keyword evidence="1" id="KW-0732">Signal</keyword>
<feature type="signal peptide" evidence="1">
    <location>
        <begin position="1"/>
        <end position="21"/>
    </location>
</feature>
<dbReference type="Proteomes" id="UP001196413">
    <property type="component" value="Unassembled WGS sequence"/>
</dbReference>